<sequence length="44" mass="5064">LVIRDPAERYKNMIPSQEVYRTQSIGEVPYAEFAHGLRMSTTAH</sequence>
<protein>
    <submittedName>
        <fullName evidence="1">ABC transporter ATP-binding protein</fullName>
    </submittedName>
</protein>
<name>A0A183B4B2_9TREM</name>
<organism evidence="1">
    <name type="scientific">Echinostoma caproni</name>
    <dbReference type="NCBI Taxonomy" id="27848"/>
    <lineage>
        <taxon>Eukaryota</taxon>
        <taxon>Metazoa</taxon>
        <taxon>Spiralia</taxon>
        <taxon>Lophotrochozoa</taxon>
        <taxon>Platyhelminthes</taxon>
        <taxon>Trematoda</taxon>
        <taxon>Digenea</taxon>
        <taxon>Plagiorchiida</taxon>
        <taxon>Echinostomata</taxon>
        <taxon>Echinostomatoidea</taxon>
        <taxon>Echinostomatidae</taxon>
        <taxon>Echinostoma</taxon>
    </lineage>
</organism>
<accession>A0A183B4B2</accession>
<dbReference type="WBParaSite" id="ECPE_0001408701-mRNA-1">
    <property type="protein sequence ID" value="ECPE_0001408701-mRNA-1"/>
    <property type="gene ID" value="ECPE_0001408701"/>
</dbReference>
<reference evidence="1" key="1">
    <citation type="submission" date="2016-06" db="UniProtKB">
        <authorList>
            <consortium name="WormBaseParasite"/>
        </authorList>
    </citation>
    <scope>IDENTIFICATION</scope>
</reference>
<evidence type="ECO:0000313" key="1">
    <source>
        <dbReference type="WBParaSite" id="ECPE_0001408701-mRNA-1"/>
    </source>
</evidence>
<proteinExistence type="predicted"/>
<dbReference type="AlphaFoldDB" id="A0A183B4B2"/>